<sequence>MYSTDSRPRIGVSATSLLTAPEHHPRTDPLLAAHARQIIRTRHKGPAIPPSSQEPPERDACSHSVSHRITTESTQTTQYAPSASPGTRSKTQDARPSPLRAPEMTYDWEPLRRLCRQLYIDEGLTLDQVMEYLDLNHAVRPSPSSLRKQARPMPSTGSSGRRAPTGRGGRGRTRGRGRGGAAPRPPRNPT</sequence>
<keyword evidence="4" id="KW-1185">Reference proteome</keyword>
<evidence type="ECO:0000313" key="3">
    <source>
        <dbReference type="EMBL" id="KAL1835321.1"/>
    </source>
</evidence>
<accession>A0ABR3V1Q5</accession>
<evidence type="ECO:0000256" key="1">
    <source>
        <dbReference type="SAM" id="MobiDB-lite"/>
    </source>
</evidence>
<name>A0ABR3V1Q5_9PEZI</name>
<protein>
    <recommendedName>
        <fullName evidence="2">Clr5 domain-containing protein</fullName>
    </recommendedName>
</protein>
<dbReference type="EMBL" id="JAZHXJ010003229">
    <property type="protein sequence ID" value="KAL1835321.1"/>
    <property type="molecule type" value="Genomic_DNA"/>
</dbReference>
<organism evidence="3 4">
    <name type="scientific">Phialemonium thermophilum</name>
    <dbReference type="NCBI Taxonomy" id="223376"/>
    <lineage>
        <taxon>Eukaryota</taxon>
        <taxon>Fungi</taxon>
        <taxon>Dikarya</taxon>
        <taxon>Ascomycota</taxon>
        <taxon>Pezizomycotina</taxon>
        <taxon>Sordariomycetes</taxon>
        <taxon>Sordariomycetidae</taxon>
        <taxon>Cephalothecales</taxon>
        <taxon>Cephalothecaceae</taxon>
        <taxon>Phialemonium</taxon>
    </lineage>
</organism>
<feature type="domain" description="Clr5" evidence="2">
    <location>
        <begin position="104"/>
        <end position="149"/>
    </location>
</feature>
<feature type="compositionally biased region" description="Low complexity" evidence="1">
    <location>
        <begin position="155"/>
        <end position="165"/>
    </location>
</feature>
<gene>
    <name evidence="3" type="ORF">VTK73DRAFT_5778</name>
</gene>
<comment type="caution">
    <text evidence="3">The sequence shown here is derived from an EMBL/GenBank/DDBJ whole genome shotgun (WGS) entry which is preliminary data.</text>
</comment>
<reference evidence="3 4" key="1">
    <citation type="journal article" date="2024" name="Commun. Biol.">
        <title>Comparative genomic analysis of thermophilic fungi reveals convergent evolutionary adaptations and gene losses.</title>
        <authorList>
            <person name="Steindorff A.S."/>
            <person name="Aguilar-Pontes M.V."/>
            <person name="Robinson A.J."/>
            <person name="Andreopoulos B."/>
            <person name="LaButti K."/>
            <person name="Kuo A."/>
            <person name="Mondo S."/>
            <person name="Riley R."/>
            <person name="Otillar R."/>
            <person name="Haridas S."/>
            <person name="Lipzen A."/>
            <person name="Grimwood J."/>
            <person name="Schmutz J."/>
            <person name="Clum A."/>
            <person name="Reid I.D."/>
            <person name="Moisan M.C."/>
            <person name="Butler G."/>
            <person name="Nguyen T.T.M."/>
            <person name="Dewar K."/>
            <person name="Conant G."/>
            <person name="Drula E."/>
            <person name="Henrissat B."/>
            <person name="Hansel C."/>
            <person name="Singer S."/>
            <person name="Hutchinson M.I."/>
            <person name="de Vries R.P."/>
            <person name="Natvig D.O."/>
            <person name="Powell A.J."/>
            <person name="Tsang A."/>
            <person name="Grigoriev I.V."/>
        </authorList>
    </citation>
    <scope>NUCLEOTIDE SEQUENCE [LARGE SCALE GENOMIC DNA]</scope>
    <source>
        <strain evidence="3 4">ATCC 24622</strain>
    </source>
</reference>
<feature type="compositionally biased region" description="Polar residues" evidence="1">
    <location>
        <begin position="63"/>
        <end position="89"/>
    </location>
</feature>
<evidence type="ECO:0000259" key="2">
    <source>
        <dbReference type="Pfam" id="PF14420"/>
    </source>
</evidence>
<evidence type="ECO:0000313" key="4">
    <source>
        <dbReference type="Proteomes" id="UP001586593"/>
    </source>
</evidence>
<proteinExistence type="predicted"/>
<feature type="region of interest" description="Disordered" evidence="1">
    <location>
        <begin position="44"/>
        <end position="103"/>
    </location>
</feature>
<dbReference type="Pfam" id="PF14420">
    <property type="entry name" value="Clr5"/>
    <property type="match status" value="1"/>
</dbReference>
<dbReference type="Proteomes" id="UP001586593">
    <property type="component" value="Unassembled WGS sequence"/>
</dbReference>
<feature type="region of interest" description="Disordered" evidence="1">
    <location>
        <begin position="1"/>
        <end position="26"/>
    </location>
</feature>
<dbReference type="InterPro" id="IPR025676">
    <property type="entry name" value="Clr5_dom"/>
</dbReference>
<feature type="region of interest" description="Disordered" evidence="1">
    <location>
        <begin position="141"/>
        <end position="190"/>
    </location>
</feature>